<evidence type="ECO:0000313" key="3">
    <source>
        <dbReference type="Proteomes" id="UP000177097"/>
    </source>
</evidence>
<keyword evidence="1" id="KW-0812">Transmembrane</keyword>
<keyword evidence="1" id="KW-1133">Transmembrane helix</keyword>
<gene>
    <name evidence="2" type="ORF">A3C17_04345</name>
</gene>
<dbReference type="AlphaFoldDB" id="A0A1F7TWT9"/>
<evidence type="ECO:0008006" key="4">
    <source>
        <dbReference type="Google" id="ProtNLM"/>
    </source>
</evidence>
<dbReference type="Proteomes" id="UP000177097">
    <property type="component" value="Unassembled WGS sequence"/>
</dbReference>
<feature type="transmembrane region" description="Helical" evidence="1">
    <location>
        <begin position="46"/>
        <end position="67"/>
    </location>
</feature>
<evidence type="ECO:0000256" key="1">
    <source>
        <dbReference type="SAM" id="Phobius"/>
    </source>
</evidence>
<dbReference type="InterPro" id="IPR024414">
    <property type="entry name" value="Uncharacterised_PrgI"/>
</dbReference>
<reference evidence="2 3" key="1">
    <citation type="journal article" date="2016" name="Nat. Commun.">
        <title>Thousands of microbial genomes shed light on interconnected biogeochemical processes in an aquifer system.</title>
        <authorList>
            <person name="Anantharaman K."/>
            <person name="Brown C.T."/>
            <person name="Hug L.A."/>
            <person name="Sharon I."/>
            <person name="Castelle C.J."/>
            <person name="Probst A.J."/>
            <person name="Thomas B.C."/>
            <person name="Singh A."/>
            <person name="Wilkins M.J."/>
            <person name="Karaoz U."/>
            <person name="Brodie E.L."/>
            <person name="Williams K.H."/>
            <person name="Hubbard S.S."/>
            <person name="Banfield J.F."/>
        </authorList>
    </citation>
    <scope>NUCLEOTIDE SEQUENCE [LARGE SCALE GENOMIC DNA]</scope>
</reference>
<dbReference type="STRING" id="1802389.A3C17_04345"/>
<dbReference type="EMBL" id="MGDX01000030">
    <property type="protein sequence ID" value="OGL70422.1"/>
    <property type="molecule type" value="Genomic_DNA"/>
</dbReference>
<sequence>MPDQFVVPQFLDVESKIIGPVTIRQFVVLLSAGLIGTLFFRLFDFALFLLFTIPIAIFAIVIAFVRINGQPFHYFMINAVQTVRRPNLRVWNKMRTDAELRAYLMKKEAPRPPISFHKPPLTGSRLRDLSLVVNTGGVYVPDDAKSQ</sequence>
<evidence type="ECO:0000313" key="2">
    <source>
        <dbReference type="EMBL" id="OGL70422.1"/>
    </source>
</evidence>
<dbReference type="Pfam" id="PF12666">
    <property type="entry name" value="PrgI"/>
    <property type="match status" value="1"/>
</dbReference>
<proteinExistence type="predicted"/>
<accession>A0A1F7TWT9</accession>
<name>A0A1F7TWT9_9BACT</name>
<protein>
    <recommendedName>
        <fullName evidence="4">PrgI family protein</fullName>
    </recommendedName>
</protein>
<comment type="caution">
    <text evidence="2">The sequence shown here is derived from an EMBL/GenBank/DDBJ whole genome shotgun (WGS) entry which is preliminary data.</text>
</comment>
<feature type="transmembrane region" description="Helical" evidence="1">
    <location>
        <begin position="21"/>
        <end position="40"/>
    </location>
</feature>
<organism evidence="2 3">
    <name type="scientific">Candidatus Uhrbacteria bacterium RIFCSPHIGHO2_02_FULL_53_13</name>
    <dbReference type="NCBI Taxonomy" id="1802389"/>
    <lineage>
        <taxon>Bacteria</taxon>
        <taxon>Candidatus Uhriibacteriota</taxon>
    </lineage>
</organism>
<keyword evidence="1" id="KW-0472">Membrane</keyword>